<evidence type="ECO:0000256" key="1">
    <source>
        <dbReference type="SAM" id="MobiDB-lite"/>
    </source>
</evidence>
<name>A0A7H1N0W4_9PROT</name>
<dbReference type="RefSeq" id="WP_190262855.1">
    <property type="nucleotide sequence ID" value="NZ_CP053923.1"/>
</dbReference>
<sequence>MTGLHDCGRMLLPLAYAACIALLPLTALRAQTGADAAPLQRQTMSRHSRRRRPC</sequence>
<evidence type="ECO:0000313" key="3">
    <source>
        <dbReference type="Proteomes" id="UP000516369"/>
    </source>
</evidence>
<organism evidence="2 3">
    <name type="scientific">Defluviicoccus vanus</name>
    <dbReference type="NCBI Taxonomy" id="111831"/>
    <lineage>
        <taxon>Bacteria</taxon>
        <taxon>Pseudomonadati</taxon>
        <taxon>Pseudomonadota</taxon>
        <taxon>Alphaproteobacteria</taxon>
        <taxon>Rhodospirillales</taxon>
        <taxon>Rhodospirillaceae</taxon>
        <taxon>Defluviicoccus</taxon>
    </lineage>
</organism>
<gene>
    <name evidence="2" type="ORF">HQ394_08495</name>
</gene>
<keyword evidence="3" id="KW-1185">Reference proteome</keyword>
<accession>A0A7H1N0W4</accession>
<dbReference type="AlphaFoldDB" id="A0A7H1N0W4"/>
<dbReference type="KEGG" id="dvn:HQ394_08495"/>
<feature type="region of interest" description="Disordered" evidence="1">
    <location>
        <begin position="34"/>
        <end position="54"/>
    </location>
</feature>
<reference evidence="2 3" key="1">
    <citation type="submission" date="2020-05" db="EMBL/GenBank/DDBJ databases">
        <title>Complete closed genome sequence of Defluviicoccus vanus.</title>
        <authorList>
            <person name="Bessarab I."/>
            <person name="Arumugam K."/>
            <person name="Maszenan A.M."/>
            <person name="Seviour R.J."/>
            <person name="Williams R.B."/>
        </authorList>
    </citation>
    <scope>NUCLEOTIDE SEQUENCE [LARGE SCALE GENOMIC DNA]</scope>
    <source>
        <strain evidence="2 3">Ben 114</strain>
    </source>
</reference>
<protein>
    <submittedName>
        <fullName evidence="2">Uncharacterized protein</fullName>
    </submittedName>
</protein>
<proteinExistence type="predicted"/>
<feature type="compositionally biased region" description="Basic residues" evidence="1">
    <location>
        <begin position="44"/>
        <end position="54"/>
    </location>
</feature>
<dbReference type="EMBL" id="CP053923">
    <property type="protein sequence ID" value="QNT69350.1"/>
    <property type="molecule type" value="Genomic_DNA"/>
</dbReference>
<evidence type="ECO:0000313" key="2">
    <source>
        <dbReference type="EMBL" id="QNT69350.1"/>
    </source>
</evidence>
<dbReference type="Proteomes" id="UP000516369">
    <property type="component" value="Chromosome"/>
</dbReference>